<dbReference type="EMBL" id="CP107020">
    <property type="protein sequence ID" value="UYG17589.1"/>
    <property type="molecule type" value="Genomic_DNA"/>
</dbReference>
<evidence type="ECO:0000256" key="1">
    <source>
        <dbReference type="ARBA" id="ARBA00022737"/>
    </source>
</evidence>
<proteinExistence type="predicted"/>
<dbReference type="PANTHER" id="PTHR30185:SF15">
    <property type="entry name" value="CRYPTIC BETA-GLUCOSIDE BGL OPERON ANTITERMINATOR"/>
    <property type="match status" value="1"/>
</dbReference>
<dbReference type="PANTHER" id="PTHR30185">
    <property type="entry name" value="CRYPTIC BETA-GLUCOSIDE BGL OPERON ANTITERMINATOR"/>
    <property type="match status" value="1"/>
</dbReference>
<evidence type="ECO:0000259" key="2">
    <source>
        <dbReference type="PROSITE" id="PS51372"/>
    </source>
</evidence>
<dbReference type="RefSeq" id="WP_263594798.1">
    <property type="nucleotide sequence ID" value="NZ_CP107020.1"/>
</dbReference>
<dbReference type="InterPro" id="IPR050661">
    <property type="entry name" value="BglG_antiterminators"/>
</dbReference>
<dbReference type="Gene3D" id="1.10.1790.10">
    <property type="entry name" value="PRD domain"/>
    <property type="match status" value="2"/>
</dbReference>
<dbReference type="Gene3D" id="2.30.24.10">
    <property type="entry name" value="CAT RNA-binding domain"/>
    <property type="match status" value="1"/>
</dbReference>
<dbReference type="InterPro" id="IPR004341">
    <property type="entry name" value="CAT_RNA-bd_dom"/>
</dbReference>
<feature type="domain" description="PRD" evidence="2">
    <location>
        <begin position="177"/>
        <end position="287"/>
    </location>
</feature>
<keyword evidence="1" id="KW-0677">Repeat</keyword>
<evidence type="ECO:0000313" key="4">
    <source>
        <dbReference type="Proteomes" id="UP001164305"/>
    </source>
</evidence>
<sequence length="287" mass="31189">MIPPQRLVVQRVHNNNVVLALDGRGRSLVVTGPGVGFGLRRGSQVDVSRVEAVYVPEDAARAASAAGTLADIPHEVVTTAREIVDDAQQITGLTRPEILLLPVADHLQYAIRRAQEGTEISLPLVWEVRHLYPRELAAGDRALAIVRARLGTALPADEATAFALHFVSATFSGAALDRTVSMTEALSTIFDLLDARLSVPLDRNSQSVSRFVTHLRYLFVRLAEGRDVTVVPGLMSDALESSVPETMRLAREVAQALNSTWGHEISEDETTYIALHIHRLVTSADSP</sequence>
<dbReference type="Pfam" id="PF03123">
    <property type="entry name" value="CAT_RBD"/>
    <property type="match status" value="1"/>
</dbReference>
<feature type="domain" description="PRD" evidence="2">
    <location>
        <begin position="71"/>
        <end position="176"/>
    </location>
</feature>
<protein>
    <submittedName>
        <fullName evidence="3">PRD domain-containing protein</fullName>
    </submittedName>
</protein>
<accession>A0ABY6G3P9</accession>
<dbReference type="Pfam" id="PF00874">
    <property type="entry name" value="PRD"/>
    <property type="match status" value="2"/>
</dbReference>
<dbReference type="InterPro" id="IPR011608">
    <property type="entry name" value="PRD"/>
</dbReference>
<dbReference type="SUPFAM" id="SSF63520">
    <property type="entry name" value="PTS-regulatory domain, PRD"/>
    <property type="match status" value="2"/>
</dbReference>
<dbReference type="SMART" id="SM01061">
    <property type="entry name" value="CAT_RBD"/>
    <property type="match status" value="1"/>
</dbReference>
<name>A0ABY6G3P9_9MICO</name>
<organism evidence="3 4">
    <name type="scientific">Brachybacterium huguangmaarense</name>
    <dbReference type="NCBI Taxonomy" id="1652028"/>
    <lineage>
        <taxon>Bacteria</taxon>
        <taxon>Bacillati</taxon>
        <taxon>Actinomycetota</taxon>
        <taxon>Actinomycetes</taxon>
        <taxon>Micrococcales</taxon>
        <taxon>Dermabacteraceae</taxon>
        <taxon>Brachybacterium</taxon>
    </lineage>
</organism>
<gene>
    <name evidence="3" type="ORF">BRM3_03920</name>
</gene>
<reference evidence="3" key="1">
    <citation type="submission" date="2022-10" db="EMBL/GenBank/DDBJ databases">
        <title>Whole-Genome Sequencing of Brachybacterium huguangmaarense BRM-3, Isolated from Betula schmidtii.</title>
        <authorList>
            <person name="Haam D."/>
        </authorList>
    </citation>
    <scope>NUCLEOTIDE SEQUENCE</scope>
    <source>
        <strain evidence="3">BRM-3</strain>
    </source>
</reference>
<keyword evidence="4" id="KW-1185">Reference proteome</keyword>
<dbReference type="InterPro" id="IPR036650">
    <property type="entry name" value="CAT_RNA-bd_dom_sf"/>
</dbReference>
<dbReference type="PROSITE" id="PS51372">
    <property type="entry name" value="PRD_2"/>
    <property type="match status" value="2"/>
</dbReference>
<dbReference type="InterPro" id="IPR036634">
    <property type="entry name" value="PRD_sf"/>
</dbReference>
<dbReference type="SUPFAM" id="SSF50151">
    <property type="entry name" value="SacY-like RNA-binding domain"/>
    <property type="match status" value="1"/>
</dbReference>
<evidence type="ECO:0000313" key="3">
    <source>
        <dbReference type="EMBL" id="UYG17589.1"/>
    </source>
</evidence>
<dbReference type="Proteomes" id="UP001164305">
    <property type="component" value="Chromosome"/>
</dbReference>